<dbReference type="OrthoDB" id="9934372at2"/>
<dbReference type="EMBL" id="VWNE01000045">
    <property type="protein sequence ID" value="KAA8476150.1"/>
    <property type="molecule type" value="Genomic_DNA"/>
</dbReference>
<dbReference type="PROSITE" id="PS51257">
    <property type="entry name" value="PROKAR_LIPOPROTEIN"/>
    <property type="match status" value="1"/>
</dbReference>
<reference evidence="1 2" key="1">
    <citation type="submission" date="2019-09" db="EMBL/GenBank/DDBJ databases">
        <title>Pararcticibacter amylolyticus gen. nov., sp. nov., isolated from a rottenly hemp rope, and reclassification of Pedobacter tournemirensis as Pararcticibacter tournemirensis comb. nov.</title>
        <authorList>
            <person name="Cai Y."/>
        </authorList>
    </citation>
    <scope>NUCLEOTIDE SEQUENCE [LARGE SCALE GENOMIC DNA]</scope>
    <source>
        <strain evidence="1 2">TF5-37.2-LB10</strain>
    </source>
</reference>
<protein>
    <submittedName>
        <fullName evidence="1">Uncharacterized protein</fullName>
    </submittedName>
</protein>
<evidence type="ECO:0000313" key="1">
    <source>
        <dbReference type="EMBL" id="KAA8476150.1"/>
    </source>
</evidence>
<name>A0A5M9GP51_9SPHI</name>
<evidence type="ECO:0000313" key="2">
    <source>
        <dbReference type="Proteomes" id="UP000322918"/>
    </source>
</evidence>
<sequence length="152" mass="17103">MELKLVMRKASIFISSSLMLVLISCGSEKIIISHWYGFSDSPSRSIQLAFSSDSTFKLINAVSGNLAFSVSGQWRKIDHRTFILINPNAKVHGAAGPQAYKTEENIDEILASTDHRYIFPSIGIDTIVFSEHYKRFDLKGYPFVIGRRIKSN</sequence>
<dbReference type="AlphaFoldDB" id="A0A5M9GP51"/>
<gene>
    <name evidence="1" type="ORF">F1649_20390</name>
</gene>
<accession>A0A5M9GP51</accession>
<comment type="caution">
    <text evidence="1">The sequence shown here is derived from an EMBL/GenBank/DDBJ whole genome shotgun (WGS) entry which is preliminary data.</text>
</comment>
<dbReference type="RefSeq" id="WP_141815142.1">
    <property type="nucleotide sequence ID" value="NZ_VFPL01000001.1"/>
</dbReference>
<proteinExistence type="predicted"/>
<dbReference type="Proteomes" id="UP000322918">
    <property type="component" value="Unassembled WGS sequence"/>
</dbReference>
<keyword evidence="2" id="KW-1185">Reference proteome</keyword>
<organism evidence="1 2">
    <name type="scientific">Arcticibacter tournemirensis</name>
    <dbReference type="NCBI Taxonomy" id="699437"/>
    <lineage>
        <taxon>Bacteria</taxon>
        <taxon>Pseudomonadati</taxon>
        <taxon>Bacteroidota</taxon>
        <taxon>Sphingobacteriia</taxon>
        <taxon>Sphingobacteriales</taxon>
        <taxon>Sphingobacteriaceae</taxon>
        <taxon>Arcticibacter</taxon>
    </lineage>
</organism>